<dbReference type="InterPro" id="IPR020846">
    <property type="entry name" value="MFS_dom"/>
</dbReference>
<feature type="transmembrane region" description="Helical" evidence="5">
    <location>
        <begin position="175"/>
        <end position="196"/>
    </location>
</feature>
<keyword evidence="4 5" id="KW-0472">Membrane</keyword>
<dbReference type="InterPro" id="IPR036259">
    <property type="entry name" value="MFS_trans_sf"/>
</dbReference>
<dbReference type="SUPFAM" id="SSF103473">
    <property type="entry name" value="MFS general substrate transporter"/>
    <property type="match status" value="1"/>
</dbReference>
<feature type="transmembrane region" description="Helical" evidence="5">
    <location>
        <begin position="12"/>
        <end position="38"/>
    </location>
</feature>
<feature type="domain" description="Major facilitator superfamily (MFS) profile" evidence="6">
    <location>
        <begin position="1"/>
        <end position="230"/>
    </location>
</feature>
<reference evidence="8" key="1">
    <citation type="submission" date="2016-11" db="UniProtKB">
        <authorList>
            <consortium name="WormBaseParasite"/>
        </authorList>
    </citation>
    <scope>IDENTIFICATION</scope>
</reference>
<keyword evidence="7" id="KW-1185">Reference proteome</keyword>
<feature type="transmembrane region" description="Helical" evidence="5">
    <location>
        <begin position="88"/>
        <end position="108"/>
    </location>
</feature>
<proteinExistence type="predicted"/>
<keyword evidence="2 5" id="KW-0812">Transmembrane</keyword>
<dbReference type="WBParaSite" id="Hba_13144">
    <property type="protein sequence ID" value="Hba_13144"/>
    <property type="gene ID" value="Hba_13144"/>
</dbReference>
<comment type="subcellular location">
    <subcellularLocation>
        <location evidence="1">Membrane</location>
        <topology evidence="1">Multi-pass membrane protein</topology>
    </subcellularLocation>
</comment>
<evidence type="ECO:0000313" key="7">
    <source>
        <dbReference type="Proteomes" id="UP000095283"/>
    </source>
</evidence>
<sequence length="264" mass="29085">MLQYPVHCSKYLLDFLSTGWFIPTPVFSSLLLSFHFVLTGSLPFKMQILLVTRTVMVISMEYHQKDFFKNAGDTTSTKSSVTEESSDIISVVMGAILLISSLFGTVLIDRFGRRRLLLIGLFGSALSNAVVVAFPSSPFLVTTGFSLTKAFIGLGAGAPAWFLTSELVSAAHVSLFQSLSTGFLLISTMLVTFFYLQLNFVIGNYSIFILSSGPAFILAIILYFFLPETKGKTTTEVSEIENKIKDGSISFDEQNPFGFSFKEK</sequence>
<organism evidence="7 8">
    <name type="scientific">Heterorhabditis bacteriophora</name>
    <name type="common">Entomopathogenic nematode worm</name>
    <dbReference type="NCBI Taxonomy" id="37862"/>
    <lineage>
        <taxon>Eukaryota</taxon>
        <taxon>Metazoa</taxon>
        <taxon>Ecdysozoa</taxon>
        <taxon>Nematoda</taxon>
        <taxon>Chromadorea</taxon>
        <taxon>Rhabditida</taxon>
        <taxon>Rhabditina</taxon>
        <taxon>Rhabditomorpha</taxon>
        <taxon>Strongyloidea</taxon>
        <taxon>Heterorhabditidae</taxon>
        <taxon>Heterorhabditis</taxon>
    </lineage>
</organism>
<dbReference type="AlphaFoldDB" id="A0A1I7X6X5"/>
<dbReference type="GO" id="GO:0016020">
    <property type="term" value="C:membrane"/>
    <property type="evidence" value="ECO:0007669"/>
    <property type="project" value="UniProtKB-SubCell"/>
</dbReference>
<keyword evidence="3 5" id="KW-1133">Transmembrane helix</keyword>
<feature type="transmembrane region" description="Helical" evidence="5">
    <location>
        <begin position="202"/>
        <end position="226"/>
    </location>
</feature>
<evidence type="ECO:0000256" key="3">
    <source>
        <dbReference type="ARBA" id="ARBA00022989"/>
    </source>
</evidence>
<evidence type="ECO:0000256" key="1">
    <source>
        <dbReference type="ARBA" id="ARBA00004141"/>
    </source>
</evidence>
<name>A0A1I7X6X5_HETBA</name>
<evidence type="ECO:0000256" key="4">
    <source>
        <dbReference type="ARBA" id="ARBA00023136"/>
    </source>
</evidence>
<evidence type="ECO:0000259" key="6">
    <source>
        <dbReference type="PROSITE" id="PS50850"/>
    </source>
</evidence>
<dbReference type="InterPro" id="IPR045263">
    <property type="entry name" value="GLUT"/>
</dbReference>
<dbReference type="Proteomes" id="UP000095283">
    <property type="component" value="Unplaced"/>
</dbReference>
<feature type="transmembrane region" description="Helical" evidence="5">
    <location>
        <begin position="115"/>
        <end position="134"/>
    </location>
</feature>
<dbReference type="PROSITE" id="PS50850">
    <property type="entry name" value="MFS"/>
    <property type="match status" value="1"/>
</dbReference>
<dbReference type="PANTHER" id="PTHR23503">
    <property type="entry name" value="SOLUTE CARRIER FAMILY 2"/>
    <property type="match status" value="1"/>
</dbReference>
<feature type="transmembrane region" description="Helical" evidence="5">
    <location>
        <begin position="140"/>
        <end position="163"/>
    </location>
</feature>
<evidence type="ECO:0000313" key="8">
    <source>
        <dbReference type="WBParaSite" id="Hba_13144"/>
    </source>
</evidence>
<evidence type="ECO:0000256" key="5">
    <source>
        <dbReference type="SAM" id="Phobius"/>
    </source>
</evidence>
<accession>A0A1I7X6X5</accession>
<protein>
    <submittedName>
        <fullName evidence="8">MFS domain-containing protein</fullName>
    </submittedName>
</protein>
<dbReference type="Pfam" id="PF00083">
    <property type="entry name" value="Sugar_tr"/>
    <property type="match status" value="1"/>
</dbReference>
<dbReference type="InterPro" id="IPR005828">
    <property type="entry name" value="MFS_sugar_transport-like"/>
</dbReference>
<dbReference type="PANTHER" id="PTHR23503:SF11">
    <property type="entry name" value="MAJOR FACILITATOR SUPERFAMILY (MFS) PROFILE DOMAIN-CONTAINING PROTEIN"/>
    <property type="match status" value="1"/>
</dbReference>
<evidence type="ECO:0000256" key="2">
    <source>
        <dbReference type="ARBA" id="ARBA00022692"/>
    </source>
</evidence>
<dbReference type="GO" id="GO:0015149">
    <property type="term" value="F:hexose transmembrane transporter activity"/>
    <property type="evidence" value="ECO:0007669"/>
    <property type="project" value="TreeGrafter"/>
</dbReference>
<dbReference type="Gene3D" id="1.20.1250.20">
    <property type="entry name" value="MFS general substrate transporter like domains"/>
    <property type="match status" value="1"/>
</dbReference>